<evidence type="ECO:0000259" key="20">
    <source>
        <dbReference type="PROSITE" id="PS51066"/>
    </source>
</evidence>
<sequence length="269" mass="29751">MLELPELELYRALLAERCAGLRITAFTIKNKALKHLKSRLQELVDTSIWFVERRYRLIVFHLDNGKRLTFAFNELGYPYFCAAEEAKGIKGDLIISFGDKNLYLTGVESESIGVLSVKQLEEGLKGQALDPLDKRFTPAKWNESLSKKRGYVKSALTDAKLLPGIGPLYSDEIAFAARISPNTKVSDLSGEQREALYKAIGSTIRQSISSGGVKGQRLFPGDELSGGFGEQLQVYGREGEACRRCGSEIARITVAGRKAYCCPQCQTGN</sequence>
<dbReference type="SUPFAM" id="SSF57716">
    <property type="entry name" value="Glucocorticoid receptor-like (DNA-binding domain)"/>
    <property type="match status" value="1"/>
</dbReference>
<feature type="domain" description="Formamidopyrimidine-DNA glycosylase catalytic" evidence="21">
    <location>
        <begin position="2"/>
        <end position="98"/>
    </location>
</feature>
<dbReference type="RefSeq" id="WP_068680989.1">
    <property type="nucleotide sequence ID" value="NZ_LYPA01000042.1"/>
</dbReference>
<keyword evidence="11" id="KW-0862">Zinc</keyword>
<protein>
    <recommendedName>
        <fullName evidence="6">Formamidopyrimidine-DNA glycosylase</fullName>
        <ecNumber evidence="4">3.2.2.23</ecNumber>
        <ecNumber evidence="5">4.2.99.18</ecNumber>
    </recommendedName>
    <alternativeName>
        <fullName evidence="17">DNA-(apurinic or apyrimidinic site) lyase MutM</fullName>
    </alternativeName>
</protein>
<evidence type="ECO:0000256" key="5">
    <source>
        <dbReference type="ARBA" id="ARBA00012720"/>
    </source>
</evidence>
<dbReference type="InterPro" id="IPR012319">
    <property type="entry name" value="FPG_cat"/>
</dbReference>
<dbReference type="SUPFAM" id="SSF46946">
    <property type="entry name" value="S13-like H2TH domain"/>
    <property type="match status" value="1"/>
</dbReference>
<dbReference type="PANTHER" id="PTHR22993:SF9">
    <property type="entry name" value="FORMAMIDOPYRIMIDINE-DNA GLYCOSYLASE"/>
    <property type="match status" value="1"/>
</dbReference>
<dbReference type="EC" id="4.2.99.18" evidence="5"/>
<dbReference type="PROSITE" id="PS51066">
    <property type="entry name" value="ZF_FPG_2"/>
    <property type="match status" value="1"/>
</dbReference>
<keyword evidence="9 19" id="KW-0863">Zinc-finger</keyword>
<accession>A0A1A5YMY9</accession>
<dbReference type="Pfam" id="PF06831">
    <property type="entry name" value="H2TH"/>
    <property type="match status" value="1"/>
</dbReference>
<keyword evidence="12" id="KW-0238">DNA-binding</keyword>
<keyword evidence="15" id="KW-0511">Multifunctional enzyme</keyword>
<keyword evidence="13" id="KW-0234">DNA repair</keyword>
<evidence type="ECO:0000256" key="11">
    <source>
        <dbReference type="ARBA" id="ARBA00022833"/>
    </source>
</evidence>
<keyword evidence="14" id="KW-0456">Lyase</keyword>
<comment type="similarity">
    <text evidence="3">Belongs to the FPG family.</text>
</comment>
<dbReference type="FunFam" id="1.10.8.50:FF:000003">
    <property type="entry name" value="Formamidopyrimidine-DNA glycosylase"/>
    <property type="match status" value="1"/>
</dbReference>
<evidence type="ECO:0000256" key="19">
    <source>
        <dbReference type="PROSITE-ProRule" id="PRU00391"/>
    </source>
</evidence>
<dbReference type="Proteomes" id="UP000092024">
    <property type="component" value="Unassembled WGS sequence"/>
</dbReference>
<gene>
    <name evidence="22" type="ORF">A7K91_21915</name>
</gene>
<dbReference type="PANTHER" id="PTHR22993">
    <property type="entry name" value="FORMAMIDOPYRIMIDINE-DNA GLYCOSYLASE"/>
    <property type="match status" value="1"/>
</dbReference>
<dbReference type="Pfam" id="PF01149">
    <property type="entry name" value="Fapy_DNA_glyco"/>
    <property type="match status" value="1"/>
</dbReference>
<evidence type="ECO:0000313" key="23">
    <source>
        <dbReference type="Proteomes" id="UP000092024"/>
    </source>
</evidence>
<dbReference type="GO" id="GO:0008270">
    <property type="term" value="F:zinc ion binding"/>
    <property type="evidence" value="ECO:0007669"/>
    <property type="project" value="UniProtKB-KW"/>
</dbReference>
<evidence type="ECO:0000256" key="3">
    <source>
        <dbReference type="ARBA" id="ARBA00009409"/>
    </source>
</evidence>
<evidence type="ECO:0000256" key="13">
    <source>
        <dbReference type="ARBA" id="ARBA00023204"/>
    </source>
</evidence>
<evidence type="ECO:0000256" key="9">
    <source>
        <dbReference type="ARBA" id="ARBA00022771"/>
    </source>
</evidence>
<dbReference type="STRING" id="1844972.A7K91_21915"/>
<evidence type="ECO:0000256" key="12">
    <source>
        <dbReference type="ARBA" id="ARBA00023125"/>
    </source>
</evidence>
<dbReference type="Gene3D" id="1.10.8.50">
    <property type="match status" value="1"/>
</dbReference>
<dbReference type="EC" id="3.2.2.23" evidence="4"/>
<evidence type="ECO:0000256" key="4">
    <source>
        <dbReference type="ARBA" id="ARBA00012024"/>
    </source>
</evidence>
<evidence type="ECO:0000256" key="15">
    <source>
        <dbReference type="ARBA" id="ARBA00023268"/>
    </source>
</evidence>
<keyword evidence="16" id="KW-0326">Glycosidase</keyword>
<name>A0A1A5YMY9_9BACL</name>
<dbReference type="GO" id="GO:0034039">
    <property type="term" value="F:8-oxo-7,8-dihydroguanine DNA N-glycosylase activity"/>
    <property type="evidence" value="ECO:0007669"/>
    <property type="project" value="TreeGrafter"/>
</dbReference>
<evidence type="ECO:0000256" key="16">
    <source>
        <dbReference type="ARBA" id="ARBA00023295"/>
    </source>
</evidence>
<dbReference type="Gene3D" id="3.20.190.10">
    <property type="entry name" value="MutM-like, N-terminal"/>
    <property type="match status" value="1"/>
</dbReference>
<proteinExistence type="inferred from homology"/>
<keyword evidence="7" id="KW-0479">Metal-binding</keyword>
<comment type="catalytic activity">
    <reaction evidence="1">
        <text>Hydrolysis of DNA containing ring-opened 7-methylguanine residues, releasing 2,6-diamino-4-hydroxy-5-(N-methyl)formamidopyrimidine.</text>
        <dbReference type="EC" id="3.2.2.23"/>
    </reaction>
</comment>
<evidence type="ECO:0000256" key="8">
    <source>
        <dbReference type="ARBA" id="ARBA00022763"/>
    </source>
</evidence>
<evidence type="ECO:0000259" key="21">
    <source>
        <dbReference type="PROSITE" id="PS51068"/>
    </source>
</evidence>
<comment type="catalytic activity">
    <reaction evidence="18">
        <text>2'-deoxyribonucleotide-(2'-deoxyribose 5'-phosphate)-2'-deoxyribonucleotide-DNA = a 3'-end 2'-deoxyribonucleotide-(2,3-dehydro-2,3-deoxyribose 5'-phosphate)-DNA + a 5'-end 5'-phospho-2'-deoxyribonucleoside-DNA + H(+)</text>
        <dbReference type="Rhea" id="RHEA:66592"/>
        <dbReference type="Rhea" id="RHEA-COMP:13180"/>
        <dbReference type="Rhea" id="RHEA-COMP:16897"/>
        <dbReference type="Rhea" id="RHEA-COMP:17067"/>
        <dbReference type="ChEBI" id="CHEBI:15378"/>
        <dbReference type="ChEBI" id="CHEBI:136412"/>
        <dbReference type="ChEBI" id="CHEBI:157695"/>
        <dbReference type="ChEBI" id="CHEBI:167181"/>
        <dbReference type="EC" id="4.2.99.18"/>
    </reaction>
</comment>
<dbReference type="InterPro" id="IPR035937">
    <property type="entry name" value="FPG_N"/>
</dbReference>
<dbReference type="EMBL" id="LYPA01000042">
    <property type="protein sequence ID" value="OBR66982.1"/>
    <property type="molecule type" value="Genomic_DNA"/>
</dbReference>
<comment type="caution">
    <text evidence="22">The sequence shown here is derived from an EMBL/GenBank/DDBJ whole genome shotgun (WGS) entry which is preliminary data.</text>
</comment>
<evidence type="ECO:0000256" key="17">
    <source>
        <dbReference type="ARBA" id="ARBA00030638"/>
    </source>
</evidence>
<dbReference type="InterPro" id="IPR010663">
    <property type="entry name" value="Znf_FPG/IleRS"/>
</dbReference>
<evidence type="ECO:0000256" key="2">
    <source>
        <dbReference type="ARBA" id="ARBA00001947"/>
    </source>
</evidence>
<evidence type="ECO:0000256" key="14">
    <source>
        <dbReference type="ARBA" id="ARBA00023239"/>
    </source>
</evidence>
<dbReference type="GO" id="GO:0003690">
    <property type="term" value="F:double-stranded DNA binding"/>
    <property type="evidence" value="ECO:0007669"/>
    <property type="project" value="UniProtKB-ARBA"/>
</dbReference>
<comment type="cofactor">
    <cofactor evidence="2">
        <name>Zn(2+)</name>
        <dbReference type="ChEBI" id="CHEBI:29105"/>
    </cofactor>
</comment>
<evidence type="ECO:0000313" key="22">
    <source>
        <dbReference type="EMBL" id="OBR66982.1"/>
    </source>
</evidence>
<evidence type="ECO:0000256" key="18">
    <source>
        <dbReference type="ARBA" id="ARBA00044632"/>
    </source>
</evidence>
<organism evidence="22 23">
    <name type="scientific">Paenibacillus oryzae</name>
    <dbReference type="NCBI Taxonomy" id="1844972"/>
    <lineage>
        <taxon>Bacteria</taxon>
        <taxon>Bacillati</taxon>
        <taxon>Bacillota</taxon>
        <taxon>Bacilli</taxon>
        <taxon>Bacillales</taxon>
        <taxon>Paenibacillaceae</taxon>
        <taxon>Paenibacillus</taxon>
    </lineage>
</organism>
<dbReference type="GO" id="GO:0140078">
    <property type="term" value="F:class I DNA-(apurinic or apyrimidinic site) endonuclease activity"/>
    <property type="evidence" value="ECO:0007669"/>
    <property type="project" value="UniProtKB-EC"/>
</dbReference>
<dbReference type="AlphaFoldDB" id="A0A1A5YMY9"/>
<evidence type="ECO:0000256" key="6">
    <source>
        <dbReference type="ARBA" id="ARBA00016240"/>
    </source>
</evidence>
<keyword evidence="10" id="KW-0378">Hydrolase</keyword>
<dbReference type="InterPro" id="IPR010979">
    <property type="entry name" value="Ribosomal_uS13-like_H2TH"/>
</dbReference>
<dbReference type="GO" id="GO:0006284">
    <property type="term" value="P:base-excision repair"/>
    <property type="evidence" value="ECO:0007669"/>
    <property type="project" value="InterPro"/>
</dbReference>
<dbReference type="InterPro" id="IPR000214">
    <property type="entry name" value="Znf_DNA_glyclase/AP_lyase"/>
</dbReference>
<keyword evidence="8" id="KW-0227">DNA damage</keyword>
<dbReference type="InterPro" id="IPR015886">
    <property type="entry name" value="H2TH_FPG"/>
</dbReference>
<keyword evidence="23" id="KW-1185">Reference proteome</keyword>
<dbReference type="GO" id="GO:0003684">
    <property type="term" value="F:damaged DNA binding"/>
    <property type="evidence" value="ECO:0007669"/>
    <property type="project" value="InterPro"/>
</dbReference>
<feature type="domain" description="FPG-type" evidence="20">
    <location>
        <begin position="233"/>
        <end position="267"/>
    </location>
</feature>
<evidence type="ECO:0000256" key="1">
    <source>
        <dbReference type="ARBA" id="ARBA00001668"/>
    </source>
</evidence>
<reference evidence="22 23" key="1">
    <citation type="submission" date="2016-05" db="EMBL/GenBank/DDBJ databases">
        <title>Paenibacillus oryzae. sp. nov., isolated from the rice root.</title>
        <authorList>
            <person name="Zhang J."/>
            <person name="Zhang X."/>
        </authorList>
    </citation>
    <scope>NUCLEOTIDE SEQUENCE [LARGE SCALE GENOMIC DNA]</scope>
    <source>
        <strain evidence="22 23">1DrF-4</strain>
    </source>
</reference>
<dbReference type="SUPFAM" id="SSF81624">
    <property type="entry name" value="N-terminal domain of MutM-like DNA repair proteins"/>
    <property type="match status" value="1"/>
</dbReference>
<dbReference type="PROSITE" id="PS51068">
    <property type="entry name" value="FPG_CAT"/>
    <property type="match status" value="1"/>
</dbReference>
<dbReference type="Pfam" id="PF06827">
    <property type="entry name" value="zf-FPG_IleRS"/>
    <property type="match status" value="1"/>
</dbReference>
<evidence type="ECO:0000256" key="7">
    <source>
        <dbReference type="ARBA" id="ARBA00022723"/>
    </source>
</evidence>
<evidence type="ECO:0000256" key="10">
    <source>
        <dbReference type="ARBA" id="ARBA00022801"/>
    </source>
</evidence>
<dbReference type="SMART" id="SM01232">
    <property type="entry name" value="H2TH"/>
    <property type="match status" value="1"/>
</dbReference>